<proteinExistence type="inferred from homology"/>
<keyword evidence="5" id="KW-1185">Reference proteome</keyword>
<comment type="pathway">
    <text evidence="3">Ketone metabolism; succinyl-CoA degradation; acetoacetyl-CoA from succinyl-CoA: step 1/1.</text>
</comment>
<dbReference type="PANTHER" id="PTHR43293">
    <property type="entry name" value="ACETATE COA-TRANSFERASE YDIF"/>
    <property type="match status" value="1"/>
</dbReference>
<dbReference type="SMART" id="SM00882">
    <property type="entry name" value="CoA_trans"/>
    <property type="match status" value="1"/>
</dbReference>
<evidence type="ECO:0000313" key="4">
    <source>
        <dbReference type="EMBL" id="KAK9909800.1"/>
    </source>
</evidence>
<evidence type="ECO:0000256" key="2">
    <source>
        <dbReference type="ARBA" id="ARBA00022679"/>
    </source>
</evidence>
<dbReference type="InterPro" id="IPR037171">
    <property type="entry name" value="NagB/RpiA_transferase-like"/>
</dbReference>
<dbReference type="EMBL" id="JALJOT010000006">
    <property type="protein sequence ID" value="KAK9909800.1"/>
    <property type="molecule type" value="Genomic_DNA"/>
</dbReference>
<organism evidence="4 5">
    <name type="scientific">Coccomyxa subellipsoidea</name>
    <dbReference type="NCBI Taxonomy" id="248742"/>
    <lineage>
        <taxon>Eukaryota</taxon>
        <taxon>Viridiplantae</taxon>
        <taxon>Chlorophyta</taxon>
        <taxon>core chlorophytes</taxon>
        <taxon>Trebouxiophyceae</taxon>
        <taxon>Trebouxiophyceae incertae sedis</taxon>
        <taxon>Coccomyxaceae</taxon>
        <taxon>Coccomyxa</taxon>
    </lineage>
</organism>
<gene>
    <name evidence="4" type="ORF">WJX75_007599</name>
</gene>
<dbReference type="Pfam" id="PF01144">
    <property type="entry name" value="CoA_trans"/>
    <property type="match status" value="1"/>
</dbReference>
<name>A0ABR2YRS7_9CHLO</name>
<dbReference type="InterPro" id="IPR004165">
    <property type="entry name" value="CoA_trans_fam_I"/>
</dbReference>
<dbReference type="EC" id="2.8.3.5" evidence="3"/>
<dbReference type="PANTHER" id="PTHR43293:SF1">
    <property type="entry name" value="ACETATE COA-TRANSFERASE YDIF"/>
    <property type="match status" value="1"/>
</dbReference>
<evidence type="ECO:0000313" key="5">
    <source>
        <dbReference type="Proteomes" id="UP001491310"/>
    </source>
</evidence>
<sequence length="542" mass="58199">MDSQANRRLITIRNHLRTLPNEFGIKRCPCKVISASEAAQLVPSNAAITISGFVGSGHPELLVNAVRERFEQCGQPRNLHVFNVAAVGDGKGRGLGKLATKGLVTRYTFAWSGLSQEFLQLAKEGAITAWNLPLGVMAHLLRDVAARRPGPITKIGLGTFVDPREQGGKLNGPSQADAVEVVSLGGEEYLWYKAPAKIDVALLRGTTADLHGNVSFERESLLTDALNQAMAAHNSGGLVIVQVERLVAPGTLHARLVHLPGAIVDKIVVAPAELHRQTITMAGHDASLTGEIRAPASHIQPMPLDERRIIGHRAMLEISRPHCIVNLGIGMPEGVARMVATHGQAQIPHALPAHLTTEAGMFGGFPAGSASFGAAHNADCIVPCATMLDFYNGGGVDMACLGAAEVDQEGNVNVHSFPGRQPGCGGFIDISQAAKEVIFAGTFTTGGLKVAVEDGKLRIIQEGRSRKFKRRVSEKTFAASSAKGRRILYVTERAVFRLREGEGIELTEIAPGIDLERDILAYMPFRPLMKDVKVMDKRCFML</sequence>
<dbReference type="SUPFAM" id="SSF100950">
    <property type="entry name" value="NagB/RpiA/CoA transferase-like"/>
    <property type="match status" value="2"/>
</dbReference>
<dbReference type="Proteomes" id="UP001491310">
    <property type="component" value="Unassembled WGS sequence"/>
</dbReference>
<comment type="function">
    <text evidence="3">Key enzyme for ketone body catabolism. Transfers the CoA moiety from succinate to acetoacetate. Formation of the enzyme-CoA intermediate proceeds via an unstable anhydride species formed between the carboxylate groups of the enzyme and substrate.</text>
</comment>
<dbReference type="InterPro" id="IPR014388">
    <property type="entry name" value="3-oxoacid_CoA-transferase"/>
</dbReference>
<comment type="similarity">
    <text evidence="1 3">Belongs to the 3-oxoacid CoA-transferase family.</text>
</comment>
<reference evidence="4 5" key="1">
    <citation type="journal article" date="2024" name="Nat. Commun.">
        <title>Phylogenomics reveals the evolutionary origins of lichenization in chlorophyte algae.</title>
        <authorList>
            <person name="Puginier C."/>
            <person name="Libourel C."/>
            <person name="Otte J."/>
            <person name="Skaloud P."/>
            <person name="Haon M."/>
            <person name="Grisel S."/>
            <person name="Petersen M."/>
            <person name="Berrin J.G."/>
            <person name="Delaux P.M."/>
            <person name="Dal Grande F."/>
            <person name="Keller J."/>
        </authorList>
    </citation>
    <scope>NUCLEOTIDE SEQUENCE [LARGE SCALE GENOMIC DNA]</scope>
    <source>
        <strain evidence="4 5">SAG 216-7</strain>
    </source>
</reference>
<dbReference type="Gene3D" id="3.40.1080.10">
    <property type="entry name" value="Glutaconate Coenzyme A-transferase"/>
    <property type="match status" value="2"/>
</dbReference>
<dbReference type="PIRSF" id="PIRSF000858">
    <property type="entry name" value="SCOT-t"/>
    <property type="match status" value="1"/>
</dbReference>
<keyword evidence="3" id="KW-0496">Mitochondrion</keyword>
<keyword evidence="2 3" id="KW-0808">Transferase</keyword>
<protein>
    <recommendedName>
        <fullName evidence="3">Succinyl-CoA:3-ketoacid-coenzyme A transferase</fullName>
        <ecNumber evidence="3">2.8.3.5</ecNumber>
    </recommendedName>
</protein>
<comment type="caution">
    <text evidence="4">The sequence shown here is derived from an EMBL/GenBank/DDBJ whole genome shotgun (WGS) entry which is preliminary data.</text>
</comment>
<evidence type="ECO:0000256" key="1">
    <source>
        <dbReference type="ARBA" id="ARBA00007154"/>
    </source>
</evidence>
<comment type="catalytic activity">
    <reaction evidence="3">
        <text>a 3-oxo acid + succinyl-CoA = a 3-oxoacyl-CoA + succinate</text>
        <dbReference type="Rhea" id="RHEA:24564"/>
        <dbReference type="ChEBI" id="CHEBI:30031"/>
        <dbReference type="ChEBI" id="CHEBI:35973"/>
        <dbReference type="ChEBI" id="CHEBI:57292"/>
        <dbReference type="ChEBI" id="CHEBI:90726"/>
        <dbReference type="EC" id="2.8.3.5"/>
    </reaction>
</comment>
<accession>A0ABR2YRS7</accession>
<evidence type="ECO:0000256" key="3">
    <source>
        <dbReference type="PIRNR" id="PIRNR000858"/>
    </source>
</evidence>